<reference evidence="2" key="1">
    <citation type="journal article" date="2018" name="Nat. Microbiol.">
        <title>Leveraging single-cell genomics to expand the fungal tree of life.</title>
        <authorList>
            <person name="Ahrendt S.R."/>
            <person name="Quandt C.A."/>
            <person name="Ciobanu D."/>
            <person name="Clum A."/>
            <person name="Salamov A."/>
            <person name="Andreopoulos B."/>
            <person name="Cheng J.F."/>
            <person name="Woyke T."/>
            <person name="Pelin A."/>
            <person name="Henrissat B."/>
            <person name="Reynolds N.K."/>
            <person name="Benny G.L."/>
            <person name="Smith M.E."/>
            <person name="James T.Y."/>
            <person name="Grigoriev I.V."/>
        </authorList>
    </citation>
    <scope>NUCLEOTIDE SEQUENCE [LARGE SCALE GENOMIC DNA]</scope>
    <source>
        <strain evidence="2">RSA 468</strain>
    </source>
</reference>
<dbReference type="Proteomes" id="UP000268162">
    <property type="component" value="Unassembled WGS sequence"/>
</dbReference>
<keyword evidence="2" id="KW-1185">Reference proteome</keyword>
<dbReference type="EMBL" id="ML002858">
    <property type="protein sequence ID" value="RKP35488.1"/>
    <property type="molecule type" value="Genomic_DNA"/>
</dbReference>
<sequence>MWILAWRHQQHQVVDEFLAWASQETLLTPVNESSLGYICSLTRVFTALCRLTNSIERVRVLVYDLFRCTASPEAVITILSNVVTVWPDPLSYQSEWPANPSAYLPEASTTPTPAASNSSSADSQREQLFPHLATFHFLEMCQAIASLAFHRLTWEEQQLRAVLVDSEGRNILYARLVLYCGWDGPFQDAPPTVAVVAKNARNSLHRLLEIRRGADEECDLDSTSALGDLNPTHSHLSNQFPSLV</sequence>
<dbReference type="STRING" id="215637.A0A4P9ZQT2"/>
<gene>
    <name evidence="1" type="ORF">BJ085DRAFT_33559</name>
</gene>
<proteinExistence type="predicted"/>
<organism evidence="1 2">
    <name type="scientific">Dimargaris cristalligena</name>
    <dbReference type="NCBI Taxonomy" id="215637"/>
    <lineage>
        <taxon>Eukaryota</taxon>
        <taxon>Fungi</taxon>
        <taxon>Fungi incertae sedis</taxon>
        <taxon>Zoopagomycota</taxon>
        <taxon>Kickxellomycotina</taxon>
        <taxon>Dimargaritomycetes</taxon>
        <taxon>Dimargaritales</taxon>
        <taxon>Dimargaritaceae</taxon>
        <taxon>Dimargaris</taxon>
    </lineage>
</organism>
<evidence type="ECO:0000313" key="1">
    <source>
        <dbReference type="EMBL" id="RKP35488.1"/>
    </source>
</evidence>
<evidence type="ECO:0000313" key="2">
    <source>
        <dbReference type="Proteomes" id="UP000268162"/>
    </source>
</evidence>
<name>A0A4P9ZQT2_9FUNG</name>
<dbReference type="AlphaFoldDB" id="A0A4P9ZQT2"/>
<accession>A0A4P9ZQT2</accession>
<protein>
    <submittedName>
        <fullName evidence="1">Uncharacterized protein</fullName>
    </submittedName>
</protein>